<accession>J4WBL8</accession>
<dbReference type="Proteomes" id="UP000005244">
    <property type="component" value="Unassembled WGS sequence"/>
</dbReference>
<name>J4WBL8_9FIRM</name>
<dbReference type="Gene3D" id="1.10.246.150">
    <property type="match status" value="1"/>
</dbReference>
<dbReference type="AlphaFoldDB" id="J4WBL8"/>
<dbReference type="EMBL" id="ALNK01000017">
    <property type="protein sequence ID" value="EJU22961.1"/>
    <property type="molecule type" value="Genomic_DNA"/>
</dbReference>
<evidence type="ECO:0000313" key="2">
    <source>
        <dbReference type="Proteomes" id="UP000005244"/>
    </source>
</evidence>
<organism evidence="1 2">
    <name type="scientific">Peptoanaerobacter stomatis</name>
    <dbReference type="NCBI Taxonomy" id="796937"/>
    <lineage>
        <taxon>Bacteria</taxon>
        <taxon>Bacillati</taxon>
        <taxon>Bacillota</taxon>
        <taxon>Clostridia</taxon>
        <taxon>Peptostreptococcales</taxon>
        <taxon>Filifactoraceae</taxon>
        <taxon>Peptoanaerobacter</taxon>
    </lineage>
</organism>
<reference evidence="1 2" key="1">
    <citation type="submission" date="2012-07" db="EMBL/GenBank/DDBJ databases">
        <authorList>
            <person name="Durkin A.S."/>
            <person name="McCorrison J."/>
            <person name="Torralba M."/>
            <person name="Gillis M."/>
            <person name="Methe B."/>
            <person name="Sutton G."/>
            <person name="Nelson K.E."/>
        </authorList>
    </citation>
    <scope>NUCLEOTIDE SEQUENCE [LARGE SCALE GENOMIC DNA]</scope>
    <source>
        <strain evidence="1 2">OBRC8</strain>
    </source>
</reference>
<comment type="caution">
    <text evidence="1">The sequence shown here is derived from an EMBL/GenBank/DDBJ whole genome shotgun (WGS) entry which is preliminary data.</text>
</comment>
<proteinExistence type="predicted"/>
<keyword evidence="2" id="KW-1185">Reference proteome</keyword>
<evidence type="ECO:0000313" key="1">
    <source>
        <dbReference type="EMBL" id="EJU22961.1"/>
    </source>
</evidence>
<gene>
    <name evidence="1" type="ORF">HMPREF1143_0502</name>
</gene>
<dbReference type="InterPro" id="IPR053746">
    <property type="entry name" value="Viral_HT_Connector_Assembly"/>
</dbReference>
<sequence length="83" mass="9864">MDENLIRKYWLDFARRYCNQNFNEDNLPLVVELFLDMKIKAYRENPNVKSESLSDMSITYFDKELSAEEANLLGQVRKLKVAK</sequence>
<protein>
    <submittedName>
        <fullName evidence="1">Uncharacterized protein</fullName>
    </submittedName>
</protein>
<dbReference type="RefSeq" id="WP_009530855.1">
    <property type="nucleotide sequence ID" value="NZ_ALNK01000017.1"/>
</dbReference>